<keyword evidence="3" id="KW-0732">Signal</keyword>
<comment type="caution">
    <text evidence="4">The sequence shown here is derived from an EMBL/GenBank/DDBJ whole genome shotgun (WGS) entry which is preliminary data.</text>
</comment>
<dbReference type="AlphaFoldDB" id="A0ABD3M4D8"/>
<dbReference type="NCBIfam" id="TIGR01509">
    <property type="entry name" value="HAD-SF-IA-v3"/>
    <property type="match status" value="1"/>
</dbReference>
<dbReference type="InterPro" id="IPR023214">
    <property type="entry name" value="HAD_sf"/>
</dbReference>
<dbReference type="Pfam" id="PF00702">
    <property type="entry name" value="Hydrolase"/>
    <property type="match status" value="1"/>
</dbReference>
<evidence type="ECO:0000313" key="5">
    <source>
        <dbReference type="Proteomes" id="UP001530293"/>
    </source>
</evidence>
<dbReference type="Gene3D" id="3.40.50.1000">
    <property type="entry name" value="HAD superfamily/HAD-like"/>
    <property type="match status" value="1"/>
</dbReference>
<proteinExistence type="predicted"/>
<dbReference type="SUPFAM" id="SSF56784">
    <property type="entry name" value="HAD-like"/>
    <property type="match status" value="1"/>
</dbReference>
<feature type="signal peptide" evidence="3">
    <location>
        <begin position="1"/>
        <end position="19"/>
    </location>
</feature>
<accession>A0ABD3M4D8</accession>
<dbReference type="InterPro" id="IPR006439">
    <property type="entry name" value="HAD-SF_hydro_IA"/>
</dbReference>
<sequence>MKSTSLTAVALIALSGIEGFVTPSSHCHRLRHGVRDMSLSASVEVESQQYALLFDCDGVIIETEELHRLAYNAAFNEFNLKIENEPVEWTVAYYDILQNTVGGGKNKMFFHFRNTTKAFPTFEDGKPAPTTPEEEQDLVDRLQARKTNLYKELIAEKAKARPGVLELMDEALANENIRVGVCSASTKEAVTKVLDVTLGEERRKKLDVCILGDDVSKLKPDPLIYTTAAERLNIDPSRCVVVEDSVVGLKAAKGAGMRCIITYTTSTENEDFYSLGCDAKVPELGSKGVTLDMVFGPMKANGLDAEILVGVKD</sequence>
<feature type="chain" id="PRO_5044885862" evidence="3">
    <location>
        <begin position="20"/>
        <end position="313"/>
    </location>
</feature>
<dbReference type="SFLD" id="SFLDS00003">
    <property type="entry name" value="Haloacid_Dehalogenase"/>
    <property type="match status" value="1"/>
</dbReference>
<dbReference type="InterPro" id="IPR044999">
    <property type="entry name" value="CbbY-like"/>
</dbReference>
<dbReference type="Gene3D" id="1.10.150.240">
    <property type="entry name" value="Putative phosphatase, domain 2"/>
    <property type="match status" value="1"/>
</dbReference>
<protein>
    <submittedName>
        <fullName evidence="4">Uncharacterized protein</fullName>
    </submittedName>
</protein>
<dbReference type="InterPro" id="IPR036412">
    <property type="entry name" value="HAD-like_sf"/>
</dbReference>
<evidence type="ECO:0000256" key="3">
    <source>
        <dbReference type="SAM" id="SignalP"/>
    </source>
</evidence>
<evidence type="ECO:0000313" key="4">
    <source>
        <dbReference type="EMBL" id="KAL3758593.1"/>
    </source>
</evidence>
<dbReference type="FunFam" id="3.40.50.1000:FF:000036">
    <property type="entry name" value="HAD family hydrolase"/>
    <property type="match status" value="1"/>
</dbReference>
<dbReference type="SFLD" id="SFLDG01129">
    <property type="entry name" value="C1.5:_HAD__Beta-PGM__Phosphata"/>
    <property type="match status" value="1"/>
</dbReference>
<dbReference type="InterPro" id="IPR023198">
    <property type="entry name" value="PGP-like_dom2"/>
</dbReference>
<dbReference type="GO" id="GO:0046872">
    <property type="term" value="F:metal ion binding"/>
    <property type="evidence" value="ECO:0007669"/>
    <property type="project" value="UniProtKB-KW"/>
</dbReference>
<dbReference type="Proteomes" id="UP001530293">
    <property type="component" value="Unassembled WGS sequence"/>
</dbReference>
<gene>
    <name evidence="4" type="ORF">ACHAWU_008347</name>
</gene>
<dbReference type="PANTHER" id="PTHR42896">
    <property type="entry name" value="XYLULOSE-1,5-BISPHOSPHATE (XUBP) PHOSPHATASE"/>
    <property type="match status" value="1"/>
</dbReference>
<keyword evidence="1" id="KW-0479">Metal-binding</keyword>
<dbReference type="PANTHER" id="PTHR42896:SF4">
    <property type="entry name" value="OS08G0485900 PROTEIN"/>
    <property type="match status" value="1"/>
</dbReference>
<keyword evidence="5" id="KW-1185">Reference proteome</keyword>
<evidence type="ECO:0000256" key="2">
    <source>
        <dbReference type="ARBA" id="ARBA00022801"/>
    </source>
</evidence>
<keyword evidence="2" id="KW-0378">Hydrolase</keyword>
<organism evidence="4 5">
    <name type="scientific">Discostella pseudostelligera</name>
    <dbReference type="NCBI Taxonomy" id="259834"/>
    <lineage>
        <taxon>Eukaryota</taxon>
        <taxon>Sar</taxon>
        <taxon>Stramenopiles</taxon>
        <taxon>Ochrophyta</taxon>
        <taxon>Bacillariophyta</taxon>
        <taxon>Coscinodiscophyceae</taxon>
        <taxon>Thalassiosirophycidae</taxon>
        <taxon>Stephanodiscales</taxon>
        <taxon>Stephanodiscaceae</taxon>
        <taxon>Discostella</taxon>
    </lineage>
</organism>
<name>A0ABD3M4D8_9STRA</name>
<dbReference type="GO" id="GO:0016787">
    <property type="term" value="F:hydrolase activity"/>
    <property type="evidence" value="ECO:0007669"/>
    <property type="project" value="UniProtKB-KW"/>
</dbReference>
<evidence type="ECO:0000256" key="1">
    <source>
        <dbReference type="ARBA" id="ARBA00022723"/>
    </source>
</evidence>
<dbReference type="EMBL" id="JALLBG020000228">
    <property type="protein sequence ID" value="KAL3758593.1"/>
    <property type="molecule type" value="Genomic_DNA"/>
</dbReference>
<reference evidence="4 5" key="1">
    <citation type="submission" date="2024-10" db="EMBL/GenBank/DDBJ databases">
        <title>Updated reference genomes for cyclostephanoid diatoms.</title>
        <authorList>
            <person name="Roberts W.R."/>
            <person name="Alverson A.J."/>
        </authorList>
    </citation>
    <scope>NUCLEOTIDE SEQUENCE [LARGE SCALE GENOMIC DNA]</scope>
    <source>
        <strain evidence="4 5">AJA232-27</strain>
    </source>
</reference>